<keyword evidence="3" id="KW-1185">Reference proteome</keyword>
<evidence type="ECO:0000256" key="1">
    <source>
        <dbReference type="SAM" id="MobiDB-lite"/>
    </source>
</evidence>
<feature type="compositionally biased region" description="Polar residues" evidence="1">
    <location>
        <begin position="1"/>
        <end position="19"/>
    </location>
</feature>
<accession>A0ABR1T856</accession>
<dbReference type="EMBL" id="JAQQWL010000013">
    <property type="protein sequence ID" value="KAK8042781.1"/>
    <property type="molecule type" value="Genomic_DNA"/>
</dbReference>
<protein>
    <submittedName>
        <fullName evidence="2">Uncharacterized protein</fullName>
    </submittedName>
</protein>
<evidence type="ECO:0000313" key="2">
    <source>
        <dbReference type="EMBL" id="KAK8042781.1"/>
    </source>
</evidence>
<proteinExistence type="predicted"/>
<dbReference type="Proteomes" id="UP001480595">
    <property type="component" value="Unassembled WGS sequence"/>
</dbReference>
<dbReference type="GeneID" id="92097736"/>
<sequence>MAASSASSSPLVQPASPGQQDDDTRPGAALIQARIMELQREQGYARFFFPDHYPDGPAQPAGGDTLVQIRFPNNSSVRCDGTAWSHVQLRMDAETLLATGSDVFKEKLVKVTPLMRERQQQDHTSLMLPESVEYILDLTPPDMGDESAALVSVLSVPESVRSWWQSGVRLNVKRSLVAGHDDSCPDHEHVPEDCERLPGVNSADIAPLPQHSMPGLDLDDIVEPVLSRQIPDYCPIRHRANIVFIMEAIVYGTAYSALNLLNSATRVYTVVKLAKILDCVGVVVDPVYTWALGHPSGNFIELLPEVSLELFWDLKVFDIVRSTFSILVVEGAIELLGAPADPDFSQAALTSNTSRIGPTTIFGRKRDTLPDDIANAIQHARDSVAERIHTTLAQIKSDAIYDFLSQDDLAGMNIPEWDHLSNIGETLGCTVPGRSAQTTVSPPVPVVEASSESQQRRLQGLRAVYNELASALVAYFHSQMTEALSSADMVFSKTDLDRKCYVPGSRLTNTRVIYERLTEEQRLLTVYPWYKMKTKAECDTQDHFFSCDATSGSNRAQLSIAFDQYLMGSLSLFPGLAPYRGVYFGGDEAFFNLEQFRTQYVVAMVSLHERRRLGSLVAYSEFLTRSQHMALGSAEEELRFLPIWAGGNDDDLGGVYDSGFVPDTAHGPSGPGPAFHTGGSVVTAASSIAPSTPTVGGTTTDDDDATTEGRSLAAAVSLSATVSSSSNKSTAASDHSQHYPSREIDLLDSDDFMLETSPDDIVFDLDLGESVSDDDFPLD</sequence>
<feature type="region of interest" description="Disordered" evidence="1">
    <location>
        <begin position="687"/>
        <end position="706"/>
    </location>
</feature>
<dbReference type="RefSeq" id="XP_066709634.1">
    <property type="nucleotide sequence ID" value="XM_066864673.1"/>
</dbReference>
<evidence type="ECO:0000313" key="3">
    <source>
        <dbReference type="Proteomes" id="UP001480595"/>
    </source>
</evidence>
<organism evidence="2 3">
    <name type="scientific">Apiospora phragmitis</name>
    <dbReference type="NCBI Taxonomy" id="2905665"/>
    <lineage>
        <taxon>Eukaryota</taxon>
        <taxon>Fungi</taxon>
        <taxon>Dikarya</taxon>
        <taxon>Ascomycota</taxon>
        <taxon>Pezizomycotina</taxon>
        <taxon>Sordariomycetes</taxon>
        <taxon>Xylariomycetidae</taxon>
        <taxon>Amphisphaeriales</taxon>
        <taxon>Apiosporaceae</taxon>
        <taxon>Apiospora</taxon>
    </lineage>
</organism>
<name>A0ABR1T856_9PEZI</name>
<feature type="region of interest" description="Disordered" evidence="1">
    <location>
        <begin position="723"/>
        <end position="743"/>
    </location>
</feature>
<feature type="compositionally biased region" description="Low complexity" evidence="1">
    <location>
        <begin position="723"/>
        <end position="733"/>
    </location>
</feature>
<gene>
    <name evidence="2" type="ORF">PG994_013264</name>
</gene>
<comment type="caution">
    <text evidence="2">The sequence shown here is derived from an EMBL/GenBank/DDBJ whole genome shotgun (WGS) entry which is preliminary data.</text>
</comment>
<reference evidence="2 3" key="1">
    <citation type="submission" date="2023-01" db="EMBL/GenBank/DDBJ databases">
        <title>Analysis of 21 Apiospora genomes using comparative genomics revels a genus with tremendous synthesis potential of carbohydrate active enzymes and secondary metabolites.</title>
        <authorList>
            <person name="Sorensen T."/>
        </authorList>
    </citation>
    <scope>NUCLEOTIDE SEQUENCE [LARGE SCALE GENOMIC DNA]</scope>
    <source>
        <strain evidence="2 3">CBS 135458</strain>
    </source>
</reference>
<feature type="region of interest" description="Disordered" evidence="1">
    <location>
        <begin position="1"/>
        <end position="25"/>
    </location>
</feature>